<dbReference type="EMBL" id="MFUO01000027">
    <property type="protein sequence ID" value="OGI83476.1"/>
    <property type="molecule type" value="Genomic_DNA"/>
</dbReference>
<evidence type="ECO:0000313" key="2">
    <source>
        <dbReference type="EMBL" id="OGI83476.1"/>
    </source>
</evidence>
<protein>
    <submittedName>
        <fullName evidence="2">Uncharacterized protein</fullName>
    </submittedName>
</protein>
<keyword evidence="1" id="KW-0812">Transmembrane</keyword>
<dbReference type="AlphaFoldDB" id="A0A1F6WNR3"/>
<sequence>MINLLPYNRRMLLKSRYKRRLFIVAISGITITLFPFVIVIIIMILVQYSNISILNVEYQKAKEFKSTENSTLLSEKLKGINDLIYSFSNNLENKKIVSDTVLKIMEIKPIGITINSFDFSTNTTGDVLILNGVSVNRNEIIKYEKLLKEKPNGLCSVVNIPVTTYSKAFDVPFTISCTLSYE</sequence>
<dbReference type="STRING" id="1801764.A2903_01245"/>
<organism evidence="2 3">
    <name type="scientific">Candidatus Nomurabacteria bacterium RIFCSPLOWO2_01_FULL_33_17</name>
    <dbReference type="NCBI Taxonomy" id="1801764"/>
    <lineage>
        <taxon>Bacteria</taxon>
        <taxon>Candidatus Nomuraibacteriota</taxon>
    </lineage>
</organism>
<reference evidence="2 3" key="1">
    <citation type="journal article" date="2016" name="Nat. Commun.">
        <title>Thousands of microbial genomes shed light on interconnected biogeochemical processes in an aquifer system.</title>
        <authorList>
            <person name="Anantharaman K."/>
            <person name="Brown C.T."/>
            <person name="Hug L.A."/>
            <person name="Sharon I."/>
            <person name="Castelle C.J."/>
            <person name="Probst A.J."/>
            <person name="Thomas B.C."/>
            <person name="Singh A."/>
            <person name="Wilkins M.J."/>
            <person name="Karaoz U."/>
            <person name="Brodie E.L."/>
            <person name="Williams K.H."/>
            <person name="Hubbard S.S."/>
            <person name="Banfield J.F."/>
        </authorList>
    </citation>
    <scope>NUCLEOTIDE SEQUENCE [LARGE SCALE GENOMIC DNA]</scope>
</reference>
<keyword evidence="1" id="KW-1133">Transmembrane helix</keyword>
<keyword evidence="1" id="KW-0472">Membrane</keyword>
<feature type="transmembrane region" description="Helical" evidence="1">
    <location>
        <begin position="21"/>
        <end position="46"/>
    </location>
</feature>
<evidence type="ECO:0000313" key="3">
    <source>
        <dbReference type="Proteomes" id="UP000178184"/>
    </source>
</evidence>
<evidence type="ECO:0000256" key="1">
    <source>
        <dbReference type="SAM" id="Phobius"/>
    </source>
</evidence>
<comment type="caution">
    <text evidence="2">The sequence shown here is derived from an EMBL/GenBank/DDBJ whole genome shotgun (WGS) entry which is preliminary data.</text>
</comment>
<gene>
    <name evidence="2" type="ORF">A2903_01245</name>
</gene>
<dbReference type="Proteomes" id="UP000178184">
    <property type="component" value="Unassembled WGS sequence"/>
</dbReference>
<accession>A0A1F6WNR3</accession>
<name>A0A1F6WNR3_9BACT</name>
<proteinExistence type="predicted"/>